<reference evidence="3" key="1">
    <citation type="submission" date="2016-11" db="EMBL/GenBank/DDBJ databases">
        <title>The genome of Nicotiana attenuata.</title>
        <authorList>
            <person name="Xu S."/>
            <person name="Brockmoeller T."/>
            <person name="Gaquerel E."/>
            <person name="Navarro A."/>
            <person name="Kuhl H."/>
            <person name="Gase K."/>
            <person name="Ling Z."/>
            <person name="Zhou W."/>
            <person name="Kreitzer C."/>
            <person name="Stanke M."/>
            <person name="Tang H."/>
            <person name="Lyons E."/>
            <person name="Pandey P."/>
            <person name="Pandey S.P."/>
            <person name="Timmermann B."/>
            <person name="Baldwin I.T."/>
        </authorList>
    </citation>
    <scope>NUCLEOTIDE SEQUENCE [LARGE SCALE GENOMIC DNA]</scope>
    <source>
        <strain evidence="3">UT</strain>
    </source>
</reference>
<comment type="caution">
    <text evidence="3">The sequence shown here is derived from an EMBL/GenBank/DDBJ whole genome shotgun (WGS) entry which is preliminary data.</text>
</comment>
<evidence type="ECO:0000256" key="1">
    <source>
        <dbReference type="ARBA" id="ARBA00005474"/>
    </source>
</evidence>
<evidence type="ECO:0000259" key="2">
    <source>
        <dbReference type="PROSITE" id="PS50891"/>
    </source>
</evidence>
<dbReference type="PANTHER" id="PTHR31301">
    <property type="entry name" value="LOB DOMAIN-CONTAINING PROTEIN 4-RELATED"/>
    <property type="match status" value="1"/>
</dbReference>
<dbReference type="STRING" id="49451.A0A1J6IU41"/>
<accession>A0A1J6IU41</accession>
<gene>
    <name evidence="3" type="primary">LBD2_1</name>
    <name evidence="3" type="ORF">A4A49_54523</name>
</gene>
<dbReference type="PANTHER" id="PTHR31301:SF19">
    <property type="entry name" value="LOB DOMAIN-CONTAINING PROTEIN 2"/>
    <property type="match status" value="1"/>
</dbReference>
<proteinExistence type="inferred from homology"/>
<name>A0A1J6IU41_NICAT</name>
<dbReference type="AlphaFoldDB" id="A0A1J6IU41"/>
<dbReference type="Pfam" id="PF03195">
    <property type="entry name" value="LOB"/>
    <property type="match status" value="1"/>
</dbReference>
<dbReference type="InterPro" id="IPR004883">
    <property type="entry name" value="LOB"/>
</dbReference>
<dbReference type="PROSITE" id="PS50891">
    <property type="entry name" value="LOB"/>
    <property type="match status" value="1"/>
</dbReference>
<feature type="domain" description="LOB" evidence="2">
    <location>
        <begin position="10"/>
        <end position="111"/>
    </location>
</feature>
<evidence type="ECO:0000313" key="3">
    <source>
        <dbReference type="EMBL" id="OIT01223.1"/>
    </source>
</evidence>
<dbReference type="Gramene" id="OIT01223">
    <property type="protein sequence ID" value="OIT01223"/>
    <property type="gene ID" value="A4A49_54523"/>
</dbReference>
<dbReference type="OMA" id="NHYYLTA"/>
<organism evidence="3 4">
    <name type="scientific">Nicotiana attenuata</name>
    <name type="common">Coyote tobacco</name>
    <dbReference type="NCBI Taxonomy" id="49451"/>
    <lineage>
        <taxon>Eukaryota</taxon>
        <taxon>Viridiplantae</taxon>
        <taxon>Streptophyta</taxon>
        <taxon>Embryophyta</taxon>
        <taxon>Tracheophyta</taxon>
        <taxon>Spermatophyta</taxon>
        <taxon>Magnoliopsida</taxon>
        <taxon>eudicotyledons</taxon>
        <taxon>Gunneridae</taxon>
        <taxon>Pentapetalae</taxon>
        <taxon>asterids</taxon>
        <taxon>lamiids</taxon>
        <taxon>Solanales</taxon>
        <taxon>Solanaceae</taxon>
        <taxon>Nicotianoideae</taxon>
        <taxon>Nicotianeae</taxon>
        <taxon>Nicotiana</taxon>
    </lineage>
</organism>
<comment type="similarity">
    <text evidence="1">Belongs to the LOB domain-containing protein family.</text>
</comment>
<evidence type="ECO:0000313" key="4">
    <source>
        <dbReference type="Proteomes" id="UP000187609"/>
    </source>
</evidence>
<sequence length="205" mass="23237">MQKINSRDTAACASCKYQRKKCADTCILAPYFPAAKNREFQAVHKIFGVSNVTKLIKALNEEDRKKAADSLVWDAFCRQRDPVLGSYGEYRRVVEELKLYKSQYQQILQMPSQGATGLMYNAAQGLNNGYNNRANSIMESWPCSNNIHLQYVQNMEKLRSDSNGSTIIVPQQAIDGFTNHYYLTAGNCNPIDVKRMENSLWEASS</sequence>
<dbReference type="Proteomes" id="UP000187609">
    <property type="component" value="Unassembled WGS sequence"/>
</dbReference>
<protein>
    <submittedName>
        <fullName evidence="3">Lob domain-containing protein 2</fullName>
    </submittedName>
</protein>
<dbReference type="SMR" id="A0A1J6IU41"/>
<dbReference type="EMBL" id="MJEQ01037189">
    <property type="protein sequence ID" value="OIT01223.1"/>
    <property type="molecule type" value="Genomic_DNA"/>
</dbReference>
<keyword evidence="4" id="KW-1185">Reference proteome</keyword>